<dbReference type="SMART" id="SM00066">
    <property type="entry name" value="GAL4"/>
    <property type="match status" value="1"/>
</dbReference>
<evidence type="ECO:0000256" key="1">
    <source>
        <dbReference type="ARBA" id="ARBA00022723"/>
    </source>
</evidence>
<evidence type="ECO:0000259" key="7">
    <source>
        <dbReference type="PROSITE" id="PS50048"/>
    </source>
</evidence>
<dbReference type="EMBL" id="ML993582">
    <property type="protein sequence ID" value="KAF2171706.1"/>
    <property type="molecule type" value="Genomic_DNA"/>
</dbReference>
<dbReference type="Gene3D" id="4.10.240.10">
    <property type="entry name" value="Zn(2)-C6 fungal-type DNA-binding domain"/>
    <property type="match status" value="1"/>
</dbReference>
<evidence type="ECO:0000256" key="5">
    <source>
        <dbReference type="ARBA" id="ARBA00023163"/>
    </source>
</evidence>
<evidence type="ECO:0000313" key="8">
    <source>
        <dbReference type="EMBL" id="KAF2171706.1"/>
    </source>
</evidence>
<dbReference type="InterPro" id="IPR007219">
    <property type="entry name" value="XnlR_reg_dom"/>
</dbReference>
<dbReference type="InterPro" id="IPR001138">
    <property type="entry name" value="Zn2Cys6_DnaBD"/>
</dbReference>
<dbReference type="GO" id="GO:0000981">
    <property type="term" value="F:DNA-binding transcription factor activity, RNA polymerase II-specific"/>
    <property type="evidence" value="ECO:0007669"/>
    <property type="project" value="InterPro"/>
</dbReference>
<dbReference type="GeneID" id="54568813"/>
<dbReference type="SUPFAM" id="SSF57701">
    <property type="entry name" value="Zn2/Cys6 DNA-binding domain"/>
    <property type="match status" value="1"/>
</dbReference>
<proteinExistence type="predicted"/>
<dbReference type="GO" id="GO:0008270">
    <property type="term" value="F:zinc ion binding"/>
    <property type="evidence" value="ECO:0007669"/>
    <property type="project" value="InterPro"/>
</dbReference>
<evidence type="ECO:0000256" key="3">
    <source>
        <dbReference type="ARBA" id="ARBA00023015"/>
    </source>
</evidence>
<dbReference type="AlphaFoldDB" id="A0A6A6D253"/>
<keyword evidence="2" id="KW-0862">Zinc</keyword>
<sequence>MDTSTCRVGKRPRAVNKSCLPCRARKVKCDANVIGLPCSSCTSRQCTEGFIHSHPSRQSSISDSQDDQSTRQQTERDLLYLNILGEAVKEPKRSSRRHPEEVLTPRNCLWTRLPQLDEVDNEYLLRKGVFDLPSQPCLDALIKTYFEYVHPFAPVINRVDFIRGYQSGDCSLLLLRTILTAASVHAPADVLSACGFASRSDAQESFFTTARLLHDFAVEDDLLMLQGSIILCMVILDHPTEWDFGYWLHNAIRLATRLDLRTVCIREIKSRKILKVYRRIWWALYSLDVFHVYVNTRRMRLLEDATGIKPRSDEDCETDDDDSNASPGLLSALTLQQKMAPIIQSDLCRTAGECLSTAINKPQQSPRNVLQPMDTWRKSLITRLHLDENAGNDLCYLHIQAMSYRFECIVCRLILRQRSRSADGKEWAKQRLRSAILELDTIAMRVLASGTLQDFPISFITTITALLALHIEFALDPAETDLVRSMSRISISQTMLVLTEGQEIPVLKRALPIFEEILTKKNLYVVGHAPPLPQQGQDAGVADQRVGELGDSGLQLGQGEMDSMLFDADFLGLDFLDGWSVGQVGFLGQY</sequence>
<evidence type="ECO:0000256" key="2">
    <source>
        <dbReference type="ARBA" id="ARBA00022833"/>
    </source>
</evidence>
<name>A0A6A6D253_ZASCE</name>
<gene>
    <name evidence="8" type="ORF">M409DRAFT_63319</name>
</gene>
<evidence type="ECO:0000256" key="6">
    <source>
        <dbReference type="ARBA" id="ARBA00023242"/>
    </source>
</evidence>
<keyword evidence="1" id="KW-0479">Metal-binding</keyword>
<keyword evidence="4" id="KW-0238">DNA-binding</keyword>
<dbReference type="GO" id="GO:0003677">
    <property type="term" value="F:DNA binding"/>
    <property type="evidence" value="ECO:0007669"/>
    <property type="project" value="UniProtKB-KW"/>
</dbReference>
<dbReference type="InterPro" id="IPR052073">
    <property type="entry name" value="Amide_Lactam_Regulators"/>
</dbReference>
<accession>A0A6A6D253</accession>
<keyword evidence="5" id="KW-0804">Transcription</keyword>
<dbReference type="InterPro" id="IPR036864">
    <property type="entry name" value="Zn2-C6_fun-type_DNA-bd_sf"/>
</dbReference>
<dbReference type="CDD" id="cd00067">
    <property type="entry name" value="GAL4"/>
    <property type="match status" value="1"/>
</dbReference>
<dbReference type="PROSITE" id="PS50048">
    <property type="entry name" value="ZN2_CY6_FUNGAL_2"/>
    <property type="match status" value="1"/>
</dbReference>
<protein>
    <recommendedName>
        <fullName evidence="7">Zn(2)-C6 fungal-type domain-containing protein</fullName>
    </recommendedName>
</protein>
<evidence type="ECO:0000313" key="9">
    <source>
        <dbReference type="Proteomes" id="UP000799537"/>
    </source>
</evidence>
<dbReference type="GO" id="GO:0006351">
    <property type="term" value="P:DNA-templated transcription"/>
    <property type="evidence" value="ECO:0007669"/>
    <property type="project" value="InterPro"/>
</dbReference>
<dbReference type="PANTHER" id="PTHR47171">
    <property type="entry name" value="FARA-RELATED"/>
    <property type="match status" value="1"/>
</dbReference>
<dbReference type="Proteomes" id="UP000799537">
    <property type="component" value="Unassembled WGS sequence"/>
</dbReference>
<organism evidence="8 9">
    <name type="scientific">Zasmidium cellare ATCC 36951</name>
    <dbReference type="NCBI Taxonomy" id="1080233"/>
    <lineage>
        <taxon>Eukaryota</taxon>
        <taxon>Fungi</taxon>
        <taxon>Dikarya</taxon>
        <taxon>Ascomycota</taxon>
        <taxon>Pezizomycotina</taxon>
        <taxon>Dothideomycetes</taxon>
        <taxon>Dothideomycetidae</taxon>
        <taxon>Mycosphaerellales</taxon>
        <taxon>Mycosphaerellaceae</taxon>
        <taxon>Zasmidium</taxon>
    </lineage>
</organism>
<keyword evidence="3" id="KW-0805">Transcription regulation</keyword>
<dbReference type="PANTHER" id="PTHR47171:SF3">
    <property type="entry name" value="FARA-RELATED"/>
    <property type="match status" value="1"/>
</dbReference>
<reference evidence="8" key="1">
    <citation type="journal article" date="2020" name="Stud. Mycol.">
        <title>101 Dothideomycetes genomes: a test case for predicting lifestyles and emergence of pathogens.</title>
        <authorList>
            <person name="Haridas S."/>
            <person name="Albert R."/>
            <person name="Binder M."/>
            <person name="Bloem J."/>
            <person name="Labutti K."/>
            <person name="Salamov A."/>
            <person name="Andreopoulos B."/>
            <person name="Baker S."/>
            <person name="Barry K."/>
            <person name="Bills G."/>
            <person name="Bluhm B."/>
            <person name="Cannon C."/>
            <person name="Castanera R."/>
            <person name="Culley D."/>
            <person name="Daum C."/>
            <person name="Ezra D."/>
            <person name="Gonzalez J."/>
            <person name="Henrissat B."/>
            <person name="Kuo A."/>
            <person name="Liang C."/>
            <person name="Lipzen A."/>
            <person name="Lutzoni F."/>
            <person name="Magnuson J."/>
            <person name="Mondo S."/>
            <person name="Nolan M."/>
            <person name="Ohm R."/>
            <person name="Pangilinan J."/>
            <person name="Park H.-J."/>
            <person name="Ramirez L."/>
            <person name="Alfaro M."/>
            <person name="Sun H."/>
            <person name="Tritt A."/>
            <person name="Yoshinaga Y."/>
            <person name="Zwiers L.-H."/>
            <person name="Turgeon B."/>
            <person name="Goodwin S."/>
            <person name="Spatafora J."/>
            <person name="Crous P."/>
            <person name="Grigoriev I."/>
        </authorList>
    </citation>
    <scope>NUCLEOTIDE SEQUENCE</scope>
    <source>
        <strain evidence="8">ATCC 36951</strain>
    </source>
</reference>
<evidence type="ECO:0000256" key="4">
    <source>
        <dbReference type="ARBA" id="ARBA00023125"/>
    </source>
</evidence>
<dbReference type="CDD" id="cd12148">
    <property type="entry name" value="fungal_TF_MHR"/>
    <property type="match status" value="1"/>
</dbReference>
<dbReference type="Pfam" id="PF04082">
    <property type="entry name" value="Fungal_trans"/>
    <property type="match status" value="1"/>
</dbReference>
<dbReference type="RefSeq" id="XP_033672595.1">
    <property type="nucleotide sequence ID" value="XM_033815541.1"/>
</dbReference>
<dbReference type="OrthoDB" id="5121955at2759"/>
<keyword evidence="6" id="KW-0539">Nucleus</keyword>
<feature type="domain" description="Zn(2)-C6 fungal-type" evidence="7">
    <location>
        <begin position="18"/>
        <end position="44"/>
    </location>
</feature>
<keyword evidence="9" id="KW-1185">Reference proteome</keyword>
<dbReference type="Pfam" id="PF00172">
    <property type="entry name" value="Zn_clus"/>
    <property type="match status" value="1"/>
</dbReference>